<reference evidence="5 6" key="1">
    <citation type="submission" date="2011-05" db="EMBL/GenBank/DDBJ databases">
        <title>Whole genome sequence of Microlunatus phosphovorus NM-1.</title>
        <authorList>
            <person name="Hosoyama A."/>
            <person name="Sasaki K."/>
            <person name="Harada T."/>
            <person name="Igarashi R."/>
            <person name="Kawakoshi A."/>
            <person name="Sasagawa M."/>
            <person name="Fukada J."/>
            <person name="Nakamura S."/>
            <person name="Katano Y."/>
            <person name="Hanada S."/>
            <person name="Kamagata Y."/>
            <person name="Nakamura N."/>
            <person name="Yamazaki S."/>
            <person name="Fujita N."/>
        </authorList>
    </citation>
    <scope>NUCLEOTIDE SEQUENCE [LARGE SCALE GENOMIC DNA]</scope>
    <source>
        <strain evidence="6">ATCC 700054 / DSM 10555 / JCM 9379 / NBRC 101784 / NCIMB 13414 / VKM Ac-1990 / NM-1</strain>
    </source>
</reference>
<evidence type="ECO:0000256" key="3">
    <source>
        <dbReference type="ARBA" id="ARBA00023163"/>
    </source>
</evidence>
<dbReference type="Proteomes" id="UP000007947">
    <property type="component" value="Chromosome"/>
</dbReference>
<dbReference type="SUPFAM" id="SSF46785">
    <property type="entry name" value="Winged helix' DNA-binding domain"/>
    <property type="match status" value="1"/>
</dbReference>
<evidence type="ECO:0000313" key="6">
    <source>
        <dbReference type="Proteomes" id="UP000007947"/>
    </source>
</evidence>
<dbReference type="CDD" id="cd07377">
    <property type="entry name" value="WHTH_GntR"/>
    <property type="match status" value="1"/>
</dbReference>
<evidence type="ECO:0000256" key="2">
    <source>
        <dbReference type="ARBA" id="ARBA00023125"/>
    </source>
</evidence>
<dbReference type="Pfam" id="PF07729">
    <property type="entry name" value="FCD"/>
    <property type="match status" value="1"/>
</dbReference>
<proteinExistence type="predicted"/>
<keyword evidence="3" id="KW-0804">Transcription</keyword>
<accession>F5XHU1</accession>
<dbReference type="GO" id="GO:0003700">
    <property type="term" value="F:DNA-binding transcription factor activity"/>
    <property type="evidence" value="ECO:0007669"/>
    <property type="project" value="InterPro"/>
</dbReference>
<dbReference type="HOGENOM" id="CLU_017584_5_5_11"/>
<dbReference type="OrthoDB" id="3267569at2"/>
<sequence length="252" mass="28140">MPATFRDGAFDKFDNRVTFDDGGLHLPDRAHHSSLRDQVTEALRAALIAGQMKPGVLYSAPAIAEMLGVSATPVREAMLDLVKEDLVVPIRNKGFRVTELSDRELDELTEARLLLEVPTMGAVAAAYESSMEPELTRLRALARDLEAAAATDEITRYLQLDTEFHTRFLALHGNNEIVRVVRQLRSRSRLFGLEALARSGKLVESTREHMQMIDLAVARDRSGLEELTRVHLSHTRTIWATDQARRSATDPS</sequence>
<dbReference type="SMART" id="SM00345">
    <property type="entry name" value="HTH_GNTR"/>
    <property type="match status" value="1"/>
</dbReference>
<dbReference type="EMBL" id="AP012204">
    <property type="protein sequence ID" value="BAK33236.1"/>
    <property type="molecule type" value="Genomic_DNA"/>
</dbReference>
<dbReference type="Pfam" id="PF00392">
    <property type="entry name" value="GntR"/>
    <property type="match status" value="1"/>
</dbReference>
<keyword evidence="6" id="KW-1185">Reference proteome</keyword>
<dbReference type="RefSeq" id="WP_013861125.1">
    <property type="nucleotide sequence ID" value="NC_015635.1"/>
</dbReference>
<protein>
    <submittedName>
        <fullName evidence="5">Putative GntR family transcriptional regulator</fullName>
    </submittedName>
</protein>
<dbReference type="InterPro" id="IPR036388">
    <property type="entry name" value="WH-like_DNA-bd_sf"/>
</dbReference>
<dbReference type="PANTHER" id="PTHR43537">
    <property type="entry name" value="TRANSCRIPTIONAL REGULATOR, GNTR FAMILY"/>
    <property type="match status" value="1"/>
</dbReference>
<dbReference type="Gene3D" id="1.20.120.530">
    <property type="entry name" value="GntR ligand-binding domain-like"/>
    <property type="match status" value="1"/>
</dbReference>
<feature type="domain" description="HTH gntR-type" evidence="4">
    <location>
        <begin position="33"/>
        <end position="100"/>
    </location>
</feature>
<gene>
    <name evidence="5" type="ordered locus">MLP_02220</name>
</gene>
<dbReference type="STRING" id="1032480.MLP_02220"/>
<dbReference type="InterPro" id="IPR011711">
    <property type="entry name" value="GntR_C"/>
</dbReference>
<dbReference type="PROSITE" id="PS50949">
    <property type="entry name" value="HTH_GNTR"/>
    <property type="match status" value="1"/>
</dbReference>
<dbReference type="InterPro" id="IPR036390">
    <property type="entry name" value="WH_DNA-bd_sf"/>
</dbReference>
<dbReference type="SUPFAM" id="SSF48008">
    <property type="entry name" value="GntR ligand-binding domain-like"/>
    <property type="match status" value="1"/>
</dbReference>
<evidence type="ECO:0000256" key="1">
    <source>
        <dbReference type="ARBA" id="ARBA00023015"/>
    </source>
</evidence>
<name>F5XHU1_MICPN</name>
<evidence type="ECO:0000259" key="4">
    <source>
        <dbReference type="PROSITE" id="PS50949"/>
    </source>
</evidence>
<dbReference type="PANTHER" id="PTHR43537:SF45">
    <property type="entry name" value="GNTR FAMILY REGULATORY PROTEIN"/>
    <property type="match status" value="1"/>
</dbReference>
<dbReference type="Gene3D" id="1.10.10.10">
    <property type="entry name" value="Winged helix-like DNA-binding domain superfamily/Winged helix DNA-binding domain"/>
    <property type="match status" value="1"/>
</dbReference>
<evidence type="ECO:0000313" key="5">
    <source>
        <dbReference type="EMBL" id="BAK33236.1"/>
    </source>
</evidence>
<dbReference type="eggNOG" id="COG1802">
    <property type="taxonomic scope" value="Bacteria"/>
</dbReference>
<dbReference type="InterPro" id="IPR000524">
    <property type="entry name" value="Tscrpt_reg_HTH_GntR"/>
</dbReference>
<keyword evidence="1" id="KW-0805">Transcription regulation</keyword>
<dbReference type="AlphaFoldDB" id="F5XHU1"/>
<dbReference type="InterPro" id="IPR008920">
    <property type="entry name" value="TF_FadR/GntR_C"/>
</dbReference>
<organism evidence="5 6">
    <name type="scientific">Microlunatus phosphovorus (strain ATCC 700054 / DSM 10555 / JCM 9379 / NBRC 101784 / NCIMB 13414 / VKM Ac-1990 / NM-1)</name>
    <dbReference type="NCBI Taxonomy" id="1032480"/>
    <lineage>
        <taxon>Bacteria</taxon>
        <taxon>Bacillati</taxon>
        <taxon>Actinomycetota</taxon>
        <taxon>Actinomycetes</taxon>
        <taxon>Propionibacteriales</taxon>
        <taxon>Propionibacteriaceae</taxon>
        <taxon>Microlunatus</taxon>
    </lineage>
</organism>
<dbReference type="GO" id="GO:0003677">
    <property type="term" value="F:DNA binding"/>
    <property type="evidence" value="ECO:0007669"/>
    <property type="project" value="UniProtKB-KW"/>
</dbReference>
<keyword evidence="2" id="KW-0238">DNA-binding</keyword>
<dbReference type="SMART" id="SM00895">
    <property type="entry name" value="FCD"/>
    <property type="match status" value="1"/>
</dbReference>
<dbReference type="KEGG" id="mph:MLP_02220"/>